<evidence type="ECO:0000256" key="1">
    <source>
        <dbReference type="SAM" id="MobiDB-lite"/>
    </source>
</evidence>
<reference evidence="2 3" key="1">
    <citation type="submission" date="2019-04" db="EMBL/GenBank/DDBJ databases">
        <title>Friends and foes A comparative genomics study of 23 Aspergillus species from section Flavi.</title>
        <authorList>
            <consortium name="DOE Joint Genome Institute"/>
            <person name="Kjaerbolling I."/>
            <person name="Vesth T."/>
            <person name="Frisvad J.C."/>
            <person name="Nybo J.L."/>
            <person name="Theobald S."/>
            <person name="Kildgaard S."/>
            <person name="Isbrandt T."/>
            <person name="Kuo A."/>
            <person name="Sato A."/>
            <person name="Lyhne E.K."/>
            <person name="Kogle M.E."/>
            <person name="Wiebenga A."/>
            <person name="Kun R.S."/>
            <person name="Lubbers R.J."/>
            <person name="Makela M.R."/>
            <person name="Barry K."/>
            <person name="Chovatia M."/>
            <person name="Clum A."/>
            <person name="Daum C."/>
            <person name="Haridas S."/>
            <person name="He G."/>
            <person name="LaButti K."/>
            <person name="Lipzen A."/>
            <person name="Mondo S."/>
            <person name="Riley R."/>
            <person name="Salamov A."/>
            <person name="Simmons B.A."/>
            <person name="Magnuson J.K."/>
            <person name="Henrissat B."/>
            <person name="Mortensen U.H."/>
            <person name="Larsen T.O."/>
            <person name="Devries R.P."/>
            <person name="Grigoriev I.V."/>
            <person name="Machida M."/>
            <person name="Baker S.E."/>
            <person name="Andersen M.R."/>
        </authorList>
    </citation>
    <scope>NUCLEOTIDE SEQUENCE [LARGE SCALE GENOMIC DNA]</scope>
    <source>
        <strain evidence="2 3">CBS 151.66</strain>
    </source>
</reference>
<evidence type="ECO:0000313" key="3">
    <source>
        <dbReference type="Proteomes" id="UP000326565"/>
    </source>
</evidence>
<feature type="region of interest" description="Disordered" evidence="1">
    <location>
        <begin position="332"/>
        <end position="351"/>
    </location>
</feature>
<name>A0A5N5WQI9_9EURO</name>
<proteinExistence type="predicted"/>
<gene>
    <name evidence="2" type="ORF">BDV29DRAFT_28952</name>
</gene>
<keyword evidence="3" id="KW-1185">Reference proteome</keyword>
<sequence>MAVQWEVADMRVETSPGDHTRDSLFANGQMQVPVFVSIAAINPATGAGHTLSAAQLNTIKLVDYFSPTTQLSAPWTYSGQENEFHHVLPSTASTETPQTDASNPTAALQKKTWWVSSARVEHKNIGASIQAPDGTIYHTGGGGPGRFDSHVTITGIAPLHYNMSNVQFDREDTKNGGTTNGNFVFDQDNYYLSSKVHRFQKVEVRGHFFDPANDPPSERCYLRVSRVKSGILEQSHLHYLWPMGSQQTRQAGNRNARADIMINQRQGALCFTRFTLEGIGRLYSDNGGWYTNQFTIYDQYGNWGKFQAGHDSSSNLITMSAVNSLLDEKSSPSEKFTVISPEEAGSLEPEN</sequence>
<dbReference type="OrthoDB" id="4463410at2759"/>
<dbReference type="EMBL" id="ML732291">
    <property type="protein sequence ID" value="KAB8070818.1"/>
    <property type="molecule type" value="Genomic_DNA"/>
</dbReference>
<organism evidence="2 3">
    <name type="scientific">Aspergillus leporis</name>
    <dbReference type="NCBI Taxonomy" id="41062"/>
    <lineage>
        <taxon>Eukaryota</taxon>
        <taxon>Fungi</taxon>
        <taxon>Dikarya</taxon>
        <taxon>Ascomycota</taxon>
        <taxon>Pezizomycotina</taxon>
        <taxon>Eurotiomycetes</taxon>
        <taxon>Eurotiomycetidae</taxon>
        <taxon>Eurotiales</taxon>
        <taxon>Aspergillaceae</taxon>
        <taxon>Aspergillus</taxon>
        <taxon>Aspergillus subgen. Circumdati</taxon>
    </lineage>
</organism>
<dbReference type="Proteomes" id="UP000326565">
    <property type="component" value="Unassembled WGS sequence"/>
</dbReference>
<evidence type="ECO:0000313" key="2">
    <source>
        <dbReference type="EMBL" id="KAB8070818.1"/>
    </source>
</evidence>
<dbReference type="AlphaFoldDB" id="A0A5N5WQI9"/>
<protein>
    <submittedName>
        <fullName evidence="2">Uncharacterized protein</fullName>
    </submittedName>
</protein>
<accession>A0A5N5WQI9</accession>